<keyword evidence="2" id="KW-1185">Reference proteome</keyword>
<name>A0ACC3CFA6_PYRYE</name>
<proteinExistence type="predicted"/>
<accession>A0ACC3CFA6</accession>
<comment type="caution">
    <text evidence="1">The sequence shown here is derived from an EMBL/GenBank/DDBJ whole genome shotgun (WGS) entry which is preliminary data.</text>
</comment>
<gene>
    <name evidence="1" type="ORF">I4F81_011364</name>
</gene>
<protein>
    <submittedName>
        <fullName evidence="1">Uncharacterized protein</fullName>
    </submittedName>
</protein>
<organism evidence="1 2">
    <name type="scientific">Pyropia yezoensis</name>
    <name type="common">Susabi-nori</name>
    <name type="synonym">Porphyra yezoensis</name>
    <dbReference type="NCBI Taxonomy" id="2788"/>
    <lineage>
        <taxon>Eukaryota</taxon>
        <taxon>Rhodophyta</taxon>
        <taxon>Bangiophyceae</taxon>
        <taxon>Bangiales</taxon>
        <taxon>Bangiaceae</taxon>
        <taxon>Pyropia</taxon>
    </lineage>
</organism>
<evidence type="ECO:0000313" key="1">
    <source>
        <dbReference type="EMBL" id="KAK1868882.1"/>
    </source>
</evidence>
<reference evidence="1" key="1">
    <citation type="submission" date="2019-11" db="EMBL/GenBank/DDBJ databases">
        <title>Nori genome reveals adaptations in red seaweeds to the harsh intertidal environment.</title>
        <authorList>
            <person name="Wang D."/>
            <person name="Mao Y."/>
        </authorList>
    </citation>
    <scope>NUCLEOTIDE SEQUENCE</scope>
    <source>
        <tissue evidence="1">Gametophyte</tissue>
    </source>
</reference>
<dbReference type="Proteomes" id="UP000798662">
    <property type="component" value="Chromosome 3"/>
</dbReference>
<evidence type="ECO:0000313" key="2">
    <source>
        <dbReference type="Proteomes" id="UP000798662"/>
    </source>
</evidence>
<sequence>MQRIVFSATDVSARAFLIVSFRRAGLDVRADAVGNLFGRWHPGGGRPAVDADGELPPLRTAGEGAVATGSHTDAIPGSGIYDGTLGVLGALAAVTALRDAGFTPAKPIDVVAFTSEEPTRFGVSCLGSRLLSGALSPAAADRLVGTDGVTLATARADAGYTGALEDVALPTGAYSAFLELHIEQGPHLEATDTPVGVVTAIAAPASGWANFSGGGGHAGGAAMATRSDASLAAATFALAAEAAATGSGGDGTVATVGLWDVSPGAVNAVPAAAGLSWDVRDPDGGVRDAVVAAMHDAATAAAASRGLSLDWGRRVAPPPPSHQGVPP</sequence>
<dbReference type="EMBL" id="CM020620">
    <property type="protein sequence ID" value="KAK1868882.1"/>
    <property type="molecule type" value="Genomic_DNA"/>
</dbReference>